<dbReference type="KEGG" id="yli:2910108"/>
<dbReference type="Proteomes" id="UP000182444">
    <property type="component" value="Chromosome 1C"/>
</dbReference>
<accession>A0A1D8N9U3</accession>
<evidence type="ECO:0000313" key="2">
    <source>
        <dbReference type="Proteomes" id="UP000182444"/>
    </source>
</evidence>
<reference evidence="1 2" key="1">
    <citation type="journal article" date="2016" name="PLoS ONE">
        <title>Sequence Assembly of Yarrowia lipolytica Strain W29/CLIB89 Shows Transposable Element Diversity.</title>
        <authorList>
            <person name="Magnan C."/>
            <person name="Yu J."/>
            <person name="Chang I."/>
            <person name="Jahn E."/>
            <person name="Kanomata Y."/>
            <person name="Wu J."/>
            <person name="Zeller M."/>
            <person name="Oakes M."/>
            <person name="Baldi P."/>
            <person name="Sandmeyer S."/>
        </authorList>
    </citation>
    <scope>NUCLEOTIDE SEQUENCE [LARGE SCALE GENOMIC DNA]</scope>
    <source>
        <strain evidence="2">CLIB89(W29)</strain>
    </source>
</reference>
<name>A0A1D8N9U3_YARLL</name>
<dbReference type="RefSeq" id="XP_501486.3">
    <property type="nucleotide sequence ID" value="XM_501486.3"/>
</dbReference>
<gene>
    <name evidence="1" type="ORF">YALI1_C07397g</name>
</gene>
<proteinExistence type="predicted"/>
<dbReference type="AlphaFoldDB" id="A0A1D8N9U3"/>
<sequence length="404" mass="45860">MLAHVIHLVLPHLAAKDTKNLSLTSRDLYKTMVALEARHFLASKDICPWSQPFDLSWKQVAEQLIPPEKFKQIPHLDLNLHQHTPFRPSPLSLLSESAQGHFTLVEEEEFIHEELWDTLVPDSALICDAMYQDPTRVRLEQVQTSIFDNNSLDDPFFDLTTGTRAKTPRQTQTSPQSPPNAFSFFAKNRQWTFTLPNPKKNEYRVTAKAYTLTGCAVLVKSKTRWLLVLLEEGKQTTIALPIALTPIPAGVATSGAHIFIWEPLHTATSNLYVVTNGTCHFLASFKGTTAFPAPLLHNQTLHLVHRNSIVTVDVTGNKKIQKTSLNLQGRLLGNVQCLGDRYHHMSYGYKGSIYRVLLNTDTKRYCVVPKRDDDGYLVYCDGEWKRYFFSPKFWAIEPLSPVSM</sequence>
<dbReference type="EMBL" id="CP017555">
    <property type="protein sequence ID" value="AOW02390.1"/>
    <property type="molecule type" value="Genomic_DNA"/>
</dbReference>
<protein>
    <submittedName>
        <fullName evidence="1">Uncharacterized protein</fullName>
    </submittedName>
</protein>
<dbReference type="VEuPathDB" id="FungiDB:YALI1_C07397g"/>
<dbReference type="VEuPathDB" id="FungiDB:YALI0_C05731g"/>
<dbReference type="GeneID" id="2910108"/>
<organism evidence="1 2">
    <name type="scientific">Yarrowia lipolytica</name>
    <name type="common">Candida lipolytica</name>
    <dbReference type="NCBI Taxonomy" id="4952"/>
    <lineage>
        <taxon>Eukaryota</taxon>
        <taxon>Fungi</taxon>
        <taxon>Dikarya</taxon>
        <taxon>Ascomycota</taxon>
        <taxon>Saccharomycotina</taxon>
        <taxon>Dipodascomycetes</taxon>
        <taxon>Dipodascales</taxon>
        <taxon>Dipodascales incertae sedis</taxon>
        <taxon>Yarrowia</taxon>
    </lineage>
</organism>
<evidence type="ECO:0000313" key="1">
    <source>
        <dbReference type="EMBL" id="AOW02390.1"/>
    </source>
</evidence>